<dbReference type="Pfam" id="PF13649">
    <property type="entry name" value="Methyltransf_25"/>
    <property type="match status" value="1"/>
</dbReference>
<evidence type="ECO:0000313" key="3">
    <source>
        <dbReference type="Proteomes" id="UP000623467"/>
    </source>
</evidence>
<dbReference type="CDD" id="cd02440">
    <property type="entry name" value="AdoMet_MTases"/>
    <property type="match status" value="1"/>
</dbReference>
<dbReference type="EMBL" id="JACAZH010000027">
    <property type="protein sequence ID" value="KAF7341736.1"/>
    <property type="molecule type" value="Genomic_DNA"/>
</dbReference>
<dbReference type="AlphaFoldDB" id="A0A8H6XJQ0"/>
<dbReference type="InterPro" id="IPR041698">
    <property type="entry name" value="Methyltransf_25"/>
</dbReference>
<sequence>MTHASVPTSSTLLHKTTMATKLENPKSHVEHGVRSSCRIVRSRSAPRPTTARMGYIADLVKKLPAGADVLELGCGAGVPATQVLIEHGLNVTGNDISAAQIALARIHVPKATLIQGDMLGLDFAPGTFDAVLGFYSIFHLPKEEQAHMFEKIRGWLKPGGWLLCNLGVEEGEIVREGWFEPEVKMFSSGLGVEGTRDIFRTQVPGFKLVVDEVAVETVGRFEEKFHWIMAVKEGDSTE</sequence>
<evidence type="ECO:0000313" key="2">
    <source>
        <dbReference type="EMBL" id="KAF7341736.1"/>
    </source>
</evidence>
<dbReference type="PANTHER" id="PTHR44068">
    <property type="entry name" value="ZGC:194242"/>
    <property type="match status" value="1"/>
</dbReference>
<name>A0A8H6XJQ0_9AGAR</name>
<dbReference type="InterPro" id="IPR050447">
    <property type="entry name" value="Erg6_SMT_methyltransf"/>
</dbReference>
<keyword evidence="2" id="KW-0489">Methyltransferase</keyword>
<comment type="caution">
    <text evidence="2">The sequence shown here is derived from an EMBL/GenBank/DDBJ whole genome shotgun (WGS) entry which is preliminary data.</text>
</comment>
<dbReference type="GO" id="GO:0008168">
    <property type="term" value="F:methyltransferase activity"/>
    <property type="evidence" value="ECO:0007669"/>
    <property type="project" value="UniProtKB-KW"/>
</dbReference>
<evidence type="ECO:0000259" key="1">
    <source>
        <dbReference type="Pfam" id="PF13649"/>
    </source>
</evidence>
<dbReference type="GO" id="GO:0032259">
    <property type="term" value="P:methylation"/>
    <property type="evidence" value="ECO:0007669"/>
    <property type="project" value="UniProtKB-KW"/>
</dbReference>
<accession>A0A8H6XJQ0</accession>
<keyword evidence="3" id="KW-1185">Reference proteome</keyword>
<feature type="domain" description="Methyltransferase" evidence="1">
    <location>
        <begin position="69"/>
        <end position="160"/>
    </location>
</feature>
<dbReference type="Proteomes" id="UP000623467">
    <property type="component" value="Unassembled WGS sequence"/>
</dbReference>
<gene>
    <name evidence="2" type="ORF">MSAN_02072400</name>
</gene>
<keyword evidence="2" id="KW-0808">Transferase</keyword>
<dbReference type="OrthoDB" id="540004at2759"/>
<proteinExistence type="predicted"/>
<protein>
    <submittedName>
        <fullName evidence="2">S-adenosyl-L-methionine-dependent methyltransferase</fullName>
    </submittedName>
</protein>
<organism evidence="2 3">
    <name type="scientific">Mycena sanguinolenta</name>
    <dbReference type="NCBI Taxonomy" id="230812"/>
    <lineage>
        <taxon>Eukaryota</taxon>
        <taxon>Fungi</taxon>
        <taxon>Dikarya</taxon>
        <taxon>Basidiomycota</taxon>
        <taxon>Agaricomycotina</taxon>
        <taxon>Agaricomycetes</taxon>
        <taxon>Agaricomycetidae</taxon>
        <taxon>Agaricales</taxon>
        <taxon>Marasmiineae</taxon>
        <taxon>Mycenaceae</taxon>
        <taxon>Mycena</taxon>
    </lineage>
</organism>
<dbReference type="PANTHER" id="PTHR44068:SF11">
    <property type="entry name" value="GERANYL DIPHOSPHATE 2-C-METHYLTRANSFERASE"/>
    <property type="match status" value="1"/>
</dbReference>
<dbReference type="Gene3D" id="3.40.50.150">
    <property type="entry name" value="Vaccinia Virus protein VP39"/>
    <property type="match status" value="1"/>
</dbReference>
<dbReference type="SUPFAM" id="SSF53335">
    <property type="entry name" value="S-adenosyl-L-methionine-dependent methyltransferases"/>
    <property type="match status" value="1"/>
</dbReference>
<dbReference type="InterPro" id="IPR029063">
    <property type="entry name" value="SAM-dependent_MTases_sf"/>
</dbReference>
<reference evidence="2" key="1">
    <citation type="submission" date="2020-05" db="EMBL/GenBank/DDBJ databases">
        <title>Mycena genomes resolve the evolution of fungal bioluminescence.</title>
        <authorList>
            <person name="Tsai I.J."/>
        </authorList>
    </citation>
    <scope>NUCLEOTIDE SEQUENCE</scope>
    <source>
        <strain evidence="2">160909Yilan</strain>
    </source>
</reference>